<sequence>MSYFNAKDPICETQGCPQQISVALLPRAVDLGGFQVDRIIPSKEKKTVGPFVFWDQAGPGELLSGKGIDILPHPHIGLSTMTYLFSGKLEHRDTLGSHQIIVPGEVNLMTAGRGIAHSERTPHEARFYPHHLFGIQCWLALAVHKEETNPSFTHYDKSAIPTYNDDKNLSLRIVTGEWMGLKSSVITPNDALFVECKLKPHTQFSIPSTVEERAIHLLSGEITINNTQYKATKMLILKTGVEVKITAISDVHMIILGGAPLEQRRYLWWNFVASSKERIEQAKLDWKEGRFGKIPGDDKESIPLPE</sequence>
<evidence type="ECO:0000313" key="8">
    <source>
        <dbReference type="Proteomes" id="UP000186808"/>
    </source>
</evidence>
<keyword evidence="2" id="KW-0479">Metal-binding</keyword>
<evidence type="ECO:0000256" key="2">
    <source>
        <dbReference type="PIRSR" id="PIRSR006232-1"/>
    </source>
</evidence>
<dbReference type="SUPFAM" id="SSF51182">
    <property type="entry name" value="RmlC-like cupins"/>
    <property type="match status" value="1"/>
</dbReference>
<evidence type="ECO:0000256" key="1">
    <source>
        <dbReference type="ARBA" id="ARBA00008416"/>
    </source>
</evidence>
<feature type="binding site" evidence="2">
    <location>
        <position position="73"/>
    </location>
    <ligand>
        <name>Fe cation</name>
        <dbReference type="ChEBI" id="CHEBI:24875"/>
    </ligand>
</feature>
<dbReference type="EC" id="1.13.11.24" evidence="7"/>
<evidence type="ECO:0000256" key="3">
    <source>
        <dbReference type="RuleBase" id="RU003457"/>
    </source>
</evidence>
<dbReference type="InterPro" id="IPR008778">
    <property type="entry name" value="Pirin_C_dom"/>
</dbReference>
<dbReference type="OrthoDB" id="9780903at2"/>
<organism evidence="7 9">
    <name type="scientific">Fluoribacter gormanii</name>
    <dbReference type="NCBI Taxonomy" id="464"/>
    <lineage>
        <taxon>Bacteria</taxon>
        <taxon>Pseudomonadati</taxon>
        <taxon>Pseudomonadota</taxon>
        <taxon>Gammaproteobacteria</taxon>
        <taxon>Legionellales</taxon>
        <taxon>Legionellaceae</taxon>
        <taxon>Fluoribacter</taxon>
    </lineage>
</organism>
<keyword evidence="7" id="KW-0223">Dioxygenase</keyword>
<evidence type="ECO:0000313" key="9">
    <source>
        <dbReference type="Proteomes" id="UP000254374"/>
    </source>
</evidence>
<dbReference type="PANTHER" id="PTHR13903">
    <property type="entry name" value="PIRIN-RELATED"/>
    <property type="match status" value="1"/>
</dbReference>
<dbReference type="AlphaFoldDB" id="A0A377GNX0"/>
<dbReference type="Gene3D" id="2.60.120.10">
    <property type="entry name" value="Jelly Rolls"/>
    <property type="match status" value="2"/>
</dbReference>
<feature type="domain" description="Pirin C-terminal" evidence="5">
    <location>
        <begin position="194"/>
        <end position="292"/>
    </location>
</feature>
<evidence type="ECO:0000259" key="4">
    <source>
        <dbReference type="Pfam" id="PF02678"/>
    </source>
</evidence>
<proteinExistence type="inferred from homology"/>
<evidence type="ECO:0000313" key="6">
    <source>
        <dbReference type="EMBL" id="SIQ99251.1"/>
    </source>
</evidence>
<dbReference type="PANTHER" id="PTHR13903:SF8">
    <property type="entry name" value="PIRIN"/>
    <property type="match status" value="1"/>
</dbReference>
<comment type="similarity">
    <text evidence="1 3">Belongs to the pirin family.</text>
</comment>
<dbReference type="InterPro" id="IPR014710">
    <property type="entry name" value="RmlC-like_jellyroll"/>
</dbReference>
<dbReference type="GO" id="GO:0008127">
    <property type="term" value="F:quercetin 2,3-dioxygenase activity"/>
    <property type="evidence" value="ECO:0007669"/>
    <property type="project" value="UniProtKB-EC"/>
</dbReference>
<dbReference type="InterPro" id="IPR003829">
    <property type="entry name" value="Pirin_N_dom"/>
</dbReference>
<reference evidence="6 8" key="1">
    <citation type="submission" date="2017-01" db="EMBL/GenBank/DDBJ databases">
        <authorList>
            <person name="Varghese N."/>
            <person name="Submissions S."/>
        </authorList>
    </citation>
    <scope>NUCLEOTIDE SEQUENCE [LARGE SCALE GENOMIC DNA]</scope>
    <source>
        <strain evidence="6 8">ATCC 33342</strain>
    </source>
</reference>
<feature type="domain" description="Pirin N-terminal" evidence="4">
    <location>
        <begin position="34"/>
        <end position="139"/>
    </location>
</feature>
<protein>
    <submittedName>
        <fullName evidence="7">Quercetin 2,3-dioxygenase</fullName>
        <ecNumber evidence="7">1.13.11.24</ecNumber>
    </submittedName>
</protein>
<keyword evidence="2" id="KW-0408">Iron</keyword>
<feature type="binding site" evidence="2">
    <location>
        <position position="75"/>
    </location>
    <ligand>
        <name>Fe cation</name>
        <dbReference type="ChEBI" id="CHEBI:24875"/>
    </ligand>
</feature>
<dbReference type="EMBL" id="UGGV01000001">
    <property type="protein sequence ID" value="STO26032.1"/>
    <property type="molecule type" value="Genomic_DNA"/>
</dbReference>
<dbReference type="Pfam" id="PF02678">
    <property type="entry name" value="Pirin"/>
    <property type="match status" value="1"/>
</dbReference>
<dbReference type="CDD" id="cd02909">
    <property type="entry name" value="cupin_pirin_N"/>
    <property type="match status" value="1"/>
</dbReference>
<dbReference type="GO" id="GO:0046872">
    <property type="term" value="F:metal ion binding"/>
    <property type="evidence" value="ECO:0007669"/>
    <property type="project" value="UniProtKB-KW"/>
</dbReference>
<evidence type="ECO:0000259" key="5">
    <source>
        <dbReference type="Pfam" id="PF05726"/>
    </source>
</evidence>
<dbReference type="RefSeq" id="WP_058467237.1">
    <property type="nucleotide sequence ID" value="NZ_CAAAIV010000089.1"/>
</dbReference>
<accession>A0A377GNX0</accession>
<gene>
    <name evidence="7" type="primary">yhhW_2</name>
    <name evidence="7" type="ORF">NCTC11401_02883</name>
    <name evidence="6" type="ORF">SAMN05421777_10559</name>
</gene>
<dbReference type="EMBL" id="FTNL01000005">
    <property type="protein sequence ID" value="SIQ99251.1"/>
    <property type="molecule type" value="Genomic_DNA"/>
</dbReference>
<feature type="binding site" evidence="2">
    <location>
        <position position="119"/>
    </location>
    <ligand>
        <name>Fe cation</name>
        <dbReference type="ChEBI" id="CHEBI:24875"/>
    </ligand>
</feature>
<dbReference type="InterPro" id="IPR011051">
    <property type="entry name" value="RmlC_Cupin_sf"/>
</dbReference>
<dbReference type="Pfam" id="PF05726">
    <property type="entry name" value="Pirin_C"/>
    <property type="match status" value="1"/>
</dbReference>
<dbReference type="Proteomes" id="UP000254374">
    <property type="component" value="Unassembled WGS sequence"/>
</dbReference>
<dbReference type="Proteomes" id="UP000186808">
    <property type="component" value="Unassembled WGS sequence"/>
</dbReference>
<dbReference type="InterPro" id="IPR012093">
    <property type="entry name" value="Pirin"/>
</dbReference>
<evidence type="ECO:0000313" key="7">
    <source>
        <dbReference type="EMBL" id="STO26032.1"/>
    </source>
</evidence>
<comment type="cofactor">
    <cofactor evidence="2">
        <name>Fe cation</name>
        <dbReference type="ChEBI" id="CHEBI:24875"/>
    </cofactor>
    <text evidence="2">Binds 1 Fe cation per subunit.</text>
</comment>
<dbReference type="PIRSF" id="PIRSF006232">
    <property type="entry name" value="Pirin"/>
    <property type="match status" value="1"/>
</dbReference>
<keyword evidence="8" id="KW-1185">Reference proteome</keyword>
<dbReference type="STRING" id="464.Lgor_0737"/>
<keyword evidence="7" id="KW-0560">Oxidoreductase</keyword>
<feature type="binding site" evidence="2">
    <location>
        <position position="117"/>
    </location>
    <ligand>
        <name>Fe cation</name>
        <dbReference type="ChEBI" id="CHEBI:24875"/>
    </ligand>
</feature>
<name>A0A377GNX0_9GAMM</name>
<reference evidence="7 9" key="2">
    <citation type="submission" date="2018-06" db="EMBL/GenBank/DDBJ databases">
        <authorList>
            <consortium name="Pathogen Informatics"/>
            <person name="Doyle S."/>
        </authorList>
    </citation>
    <scope>NUCLEOTIDE SEQUENCE [LARGE SCALE GENOMIC DNA]</scope>
    <source>
        <strain evidence="7 9">NCTC11401</strain>
    </source>
</reference>